<dbReference type="GeneID" id="25401041"/>
<evidence type="ECO:0000256" key="8">
    <source>
        <dbReference type="RuleBase" id="RU363032"/>
    </source>
</evidence>
<dbReference type="RefSeq" id="WP_052883739.1">
    <property type="nucleotide sequence ID" value="NZ_CP009961.1"/>
</dbReference>
<reference evidence="10 11" key="1">
    <citation type="journal article" date="2015" name="Stand. Genomic Sci.">
        <title>Complete genome sequence of and proposal of Thermofilum uzonense sp. nov. a novel hyperthermophilic crenarchaeon and emended description of the genus Thermofilum.</title>
        <authorList>
            <person name="Toshchakov S.V."/>
            <person name="Korzhenkov A.A."/>
            <person name="Samarov N.I."/>
            <person name="Mazunin I.O."/>
            <person name="Mozhey O.I."/>
            <person name="Shmyr I.S."/>
            <person name="Derbikova K.S."/>
            <person name="Taranov E.A."/>
            <person name="Dominova I.N."/>
            <person name="Bonch-Osmolovskaya E.A."/>
            <person name="Patrushev M.V."/>
            <person name="Podosokorskaya O.A."/>
            <person name="Kublanov I.V."/>
        </authorList>
    </citation>
    <scope>NUCLEOTIDE SEQUENCE [LARGE SCALE GENOMIC DNA]</scope>
    <source>
        <strain evidence="10 11">1807-2</strain>
    </source>
</reference>
<evidence type="ECO:0000256" key="3">
    <source>
        <dbReference type="ARBA" id="ARBA00022475"/>
    </source>
</evidence>
<name>A0A0F7FGK9_9CREN</name>
<dbReference type="Pfam" id="PF00528">
    <property type="entry name" value="BPD_transp_1"/>
    <property type="match status" value="1"/>
</dbReference>
<evidence type="ECO:0000313" key="10">
    <source>
        <dbReference type="EMBL" id="AKG38349.1"/>
    </source>
</evidence>
<evidence type="ECO:0000256" key="7">
    <source>
        <dbReference type="ARBA" id="ARBA00023136"/>
    </source>
</evidence>
<feature type="transmembrane region" description="Helical" evidence="8">
    <location>
        <begin position="237"/>
        <end position="254"/>
    </location>
</feature>
<dbReference type="InterPro" id="IPR035906">
    <property type="entry name" value="MetI-like_sf"/>
</dbReference>
<keyword evidence="7 8" id="KW-0472">Membrane</keyword>
<evidence type="ECO:0000256" key="4">
    <source>
        <dbReference type="ARBA" id="ARBA00022519"/>
    </source>
</evidence>
<evidence type="ECO:0000256" key="5">
    <source>
        <dbReference type="ARBA" id="ARBA00022692"/>
    </source>
</evidence>
<dbReference type="HOGENOM" id="CLU_016047_3_1_2"/>
<dbReference type="PROSITE" id="PS50928">
    <property type="entry name" value="ABC_TM1"/>
    <property type="match status" value="1"/>
</dbReference>
<dbReference type="PATRIC" id="fig|1550241.5.peg.488"/>
<feature type="transmembrane region" description="Helical" evidence="8">
    <location>
        <begin position="102"/>
        <end position="126"/>
    </location>
</feature>
<evidence type="ECO:0000256" key="6">
    <source>
        <dbReference type="ARBA" id="ARBA00022989"/>
    </source>
</evidence>
<dbReference type="STRING" id="1550241.MA03_02380"/>
<keyword evidence="2 8" id="KW-0813">Transport</keyword>
<dbReference type="OrthoDB" id="57451at2157"/>
<evidence type="ECO:0000256" key="2">
    <source>
        <dbReference type="ARBA" id="ARBA00022448"/>
    </source>
</evidence>
<dbReference type="AlphaFoldDB" id="A0A0F7FGK9"/>
<feature type="transmembrane region" description="Helical" evidence="8">
    <location>
        <begin position="68"/>
        <end position="90"/>
    </location>
</feature>
<organism evidence="10 11">
    <name type="scientific">Infirmifilum uzonense</name>
    <dbReference type="NCBI Taxonomy" id="1550241"/>
    <lineage>
        <taxon>Archaea</taxon>
        <taxon>Thermoproteota</taxon>
        <taxon>Thermoprotei</taxon>
        <taxon>Thermofilales</taxon>
        <taxon>Thermofilaceae</taxon>
        <taxon>Infirmifilum</taxon>
    </lineage>
</organism>
<comment type="similarity">
    <text evidence="8">Belongs to the binding-protein-dependent transport system permease family.</text>
</comment>
<dbReference type="Gene3D" id="1.10.3720.10">
    <property type="entry name" value="MetI-like"/>
    <property type="match status" value="1"/>
</dbReference>
<dbReference type="PANTHER" id="PTHR43357">
    <property type="entry name" value="INNER MEMBRANE ABC TRANSPORTER PERMEASE PROTEIN YDCV"/>
    <property type="match status" value="1"/>
</dbReference>
<dbReference type="PANTHER" id="PTHR43357:SF4">
    <property type="entry name" value="INNER MEMBRANE ABC TRANSPORTER PERMEASE PROTEIN YDCV"/>
    <property type="match status" value="1"/>
</dbReference>
<keyword evidence="3" id="KW-1003">Cell membrane</keyword>
<sequence>MDRQRAWDIIILTFLLFFYIAPVFMAVLYALAEQWYFGTDLFPSRIGLNWILKMINDPYVQGALINSYILAPLTALSTVALCILPAYYLAMNRDRFAILTETIVNLTMALPAIVVGTGLLFLYTWLGLRNNLIALIPAHMFFAIPFSLRSITASFMQVPKDLGEVARVFGATRLQVITKVYLPITWRGLLSAFIFSMAISLNEFVMTLLLGAPSIKTLTIIVYELIRGYAISPPRAAAVSLFILFPSLIGGFISEKYFRVSVSLGGAGGR</sequence>
<dbReference type="GO" id="GO:0055085">
    <property type="term" value="P:transmembrane transport"/>
    <property type="evidence" value="ECO:0007669"/>
    <property type="project" value="InterPro"/>
</dbReference>
<dbReference type="EMBL" id="CP009961">
    <property type="protein sequence ID" value="AKG38349.1"/>
    <property type="molecule type" value="Genomic_DNA"/>
</dbReference>
<gene>
    <name evidence="10" type="ORF">MA03_02380</name>
</gene>
<dbReference type="CDD" id="cd06261">
    <property type="entry name" value="TM_PBP2"/>
    <property type="match status" value="1"/>
</dbReference>
<keyword evidence="5 8" id="KW-0812">Transmembrane</keyword>
<evidence type="ECO:0000256" key="1">
    <source>
        <dbReference type="ARBA" id="ARBA00004429"/>
    </source>
</evidence>
<dbReference type="SUPFAM" id="SSF161098">
    <property type="entry name" value="MetI-like"/>
    <property type="match status" value="1"/>
</dbReference>
<protein>
    <recommendedName>
        <fullName evidence="9">ABC transmembrane type-1 domain-containing protein</fullName>
    </recommendedName>
</protein>
<dbReference type="Proteomes" id="UP000067434">
    <property type="component" value="Chromosome"/>
</dbReference>
<dbReference type="InterPro" id="IPR000515">
    <property type="entry name" value="MetI-like"/>
</dbReference>
<keyword evidence="6 8" id="KW-1133">Transmembrane helix</keyword>
<evidence type="ECO:0000259" key="9">
    <source>
        <dbReference type="PROSITE" id="PS50928"/>
    </source>
</evidence>
<evidence type="ECO:0000313" key="11">
    <source>
        <dbReference type="Proteomes" id="UP000067434"/>
    </source>
</evidence>
<proteinExistence type="inferred from homology"/>
<comment type="subcellular location">
    <subcellularLocation>
        <location evidence="1">Cell inner membrane</location>
        <topology evidence="1">Multi-pass membrane protein</topology>
    </subcellularLocation>
    <subcellularLocation>
        <location evidence="8">Cell membrane</location>
        <topology evidence="8">Multi-pass membrane protein</topology>
    </subcellularLocation>
</comment>
<dbReference type="GO" id="GO:0005886">
    <property type="term" value="C:plasma membrane"/>
    <property type="evidence" value="ECO:0007669"/>
    <property type="project" value="UniProtKB-SubCell"/>
</dbReference>
<feature type="domain" description="ABC transmembrane type-1" evidence="9">
    <location>
        <begin position="64"/>
        <end position="254"/>
    </location>
</feature>
<feature type="transmembrane region" description="Helical" evidence="8">
    <location>
        <begin position="9"/>
        <end position="32"/>
    </location>
</feature>
<accession>A0A0F7FGK9</accession>
<keyword evidence="11" id="KW-1185">Reference proteome</keyword>
<feature type="transmembrane region" description="Helical" evidence="8">
    <location>
        <begin position="132"/>
        <end position="151"/>
    </location>
</feature>
<keyword evidence="4" id="KW-0997">Cell inner membrane</keyword>
<dbReference type="KEGG" id="thf:MA03_02380"/>